<gene>
    <name evidence="1" type="ORF">HDU87_000475</name>
</gene>
<accession>A0AAD5XNY7</accession>
<dbReference type="Gene3D" id="2.60.40.10">
    <property type="entry name" value="Immunoglobulins"/>
    <property type="match status" value="1"/>
</dbReference>
<sequence>MTVCIGSPTLNDAGIYNNNRVGTFAINSTLCGVFQIAPSAPRLQNTTLYMYMCRDSKGAPFCQTTSAIPGITACSASGCTTLPGQSQIPYDCGAADPCLYTIGYDECVEDYHYPSPTFDAFSNWSSTPAWQPARGQNGSFNYAGLSSLDATQTLTLPNLGLQSGTFDLNHSQFPGGSWNGPFWPELPVSAGSAATPIYTWPFNVLAAPSGTSGATRPWLSFPFLSDKPVSFAPSNMSLDAQISGGIWPFSTWPAVAISTDKNWGSATPWITFPYLRDEVQDNGCSQPPTSGTVYLYDSATTDDAGNPIYVGGQQLQAGFSMGSFQCSDLSNYYWANAFWSLDVANTTFSSNNRSQQAFETLAQGWYSTSTTNMAEGLHNLTARTVLTTMEGYFISEVIATKSFMVEPVAFNVSLALVNGTVPAAWPLVLNATSSQDSYSPCLFARYISENTLWQCVEMNGWGANAYYQTIMVFTCTTVSGTPCPFGIQSTSSLDNLNWYGSQSNSSFAAISVQSTANSLIITTDIPYLVIPASALVEGTYIFTFSYQYGWPGISSPVSAPVAITVSSQKHYCDDPPQQASMTFPGKTGSTVPTFIAGRGGQAIVVVSPFSCPDVEKTMVFWSADGNIDANAVNPWLPQQGEDQTDSLSWSSMGYQVATGVHKIISRIVYFTENSQYLTSLVVTGTVELIAPTFKPLLTNSNGTVSISRPLTLDATASSDNIDPCLFKKYTSDVAYRTCRSNNPGVTPYTGQMLFSWICRTPSNTPCPLQLNNTVGMDDVEYGRVSSNSTFSVIFQLPQNITENSYVTHIVTDLPTLTIPPANLVAGQYLWTMDYFYRDWGYGSDTESPTVAITVSPTKSYLALQPLALGSLQTIFIAGAVVRVSANASSDSVASSLTYIWTVRDSNGTQYNSAIASNTLGTSNIKINTASMTDGTYTANLTLTDANSNTASSAVSFSVRTSLPVPTGCSVTPNMGVELKALFAVSCPDISSSGFLYTYSYFKDGVETTVKYPGSVYEELLLPAAANGPVSIYVRQFISGSSLAPSAPQILAVTVTPNPGSAADLAASLTDLLTGGGDIGQSAAAMDGFVGKLANLNLSDSSTQTMVGNVVSALTSQVNANVDAPTAVSQTTAIAKLLATGAVGDASKRNASIAIQTLASVLATPGIVVAKSTLVSAATACLSAAVANSTDSGDAVVGSFGFLGAALMNTLAVGESATLNIPGALLTVLSIDPDAIPDSLASGSLSRRDSTATCDAQIKGTVTQIVAASGSGAALSLQANCLSQSPYPIENSALQTDALK</sequence>
<name>A0AAD5XNY7_9FUNG</name>
<keyword evidence="2" id="KW-1185">Reference proteome</keyword>
<proteinExistence type="predicted"/>
<dbReference type="EMBL" id="JADGJQ010000100">
    <property type="protein sequence ID" value="KAJ3170063.1"/>
    <property type="molecule type" value="Genomic_DNA"/>
</dbReference>
<dbReference type="Proteomes" id="UP001212152">
    <property type="component" value="Unassembled WGS sequence"/>
</dbReference>
<evidence type="ECO:0000313" key="2">
    <source>
        <dbReference type="Proteomes" id="UP001212152"/>
    </source>
</evidence>
<dbReference type="InterPro" id="IPR013783">
    <property type="entry name" value="Ig-like_fold"/>
</dbReference>
<evidence type="ECO:0008006" key="3">
    <source>
        <dbReference type="Google" id="ProtNLM"/>
    </source>
</evidence>
<protein>
    <recommendedName>
        <fullName evidence="3">PKD domain-containing protein</fullName>
    </recommendedName>
</protein>
<comment type="caution">
    <text evidence="1">The sequence shown here is derived from an EMBL/GenBank/DDBJ whole genome shotgun (WGS) entry which is preliminary data.</text>
</comment>
<evidence type="ECO:0000313" key="1">
    <source>
        <dbReference type="EMBL" id="KAJ3170063.1"/>
    </source>
</evidence>
<organism evidence="1 2">
    <name type="scientific">Geranomyces variabilis</name>
    <dbReference type="NCBI Taxonomy" id="109894"/>
    <lineage>
        <taxon>Eukaryota</taxon>
        <taxon>Fungi</taxon>
        <taxon>Fungi incertae sedis</taxon>
        <taxon>Chytridiomycota</taxon>
        <taxon>Chytridiomycota incertae sedis</taxon>
        <taxon>Chytridiomycetes</taxon>
        <taxon>Spizellomycetales</taxon>
        <taxon>Powellomycetaceae</taxon>
        <taxon>Geranomyces</taxon>
    </lineage>
</organism>
<reference evidence="1" key="1">
    <citation type="submission" date="2020-05" db="EMBL/GenBank/DDBJ databases">
        <title>Phylogenomic resolution of chytrid fungi.</title>
        <authorList>
            <person name="Stajich J.E."/>
            <person name="Amses K."/>
            <person name="Simmons R."/>
            <person name="Seto K."/>
            <person name="Myers J."/>
            <person name="Bonds A."/>
            <person name="Quandt C.A."/>
            <person name="Barry K."/>
            <person name="Liu P."/>
            <person name="Grigoriev I."/>
            <person name="Longcore J.E."/>
            <person name="James T.Y."/>
        </authorList>
    </citation>
    <scope>NUCLEOTIDE SEQUENCE</scope>
    <source>
        <strain evidence="1">JEL0379</strain>
    </source>
</reference>